<dbReference type="FunFam" id="2.60.200.30:FF:000004">
    <property type="entry name" value="NAD kinase 2, chloroplastic"/>
    <property type="match status" value="1"/>
</dbReference>
<dbReference type="InterPro" id="IPR017438">
    <property type="entry name" value="ATP-NAD_kinase_N"/>
</dbReference>
<dbReference type="FunCoup" id="A0A409WVQ2">
    <property type="interactions" value="7"/>
</dbReference>
<evidence type="ECO:0000313" key="7">
    <source>
        <dbReference type="EMBL" id="PPQ82604.1"/>
    </source>
</evidence>
<keyword evidence="5" id="KW-0520">NAD</keyword>
<sequence>MVPQPLQMDPACFIHSHFDQGALMGECLKDKKYNEKGDVDVAKILQDSCKQHPLPAQPFGHDIEDSSLGNLKTHLHLAATAIGVREMSKQLGRARVQPNIKNILIVTKAHDNKLIKLTRELALCLMHKHRRGSKRGLVVYVDSHLRHSTLFDAEGIQRDYPELFRSFPRRRATSVYSVSSPSPTATETEETDEGQLRYWTNDMCSSKPYLFDFVVTLGGDGTVLYTSWLFQRVVPPVLPFALGSLGFLTNFDFAQHQKVMGSAIDTGIRANLRMRFTCTVFRSVPIEEGRKALKKGETGEIMTRDLANGCWEALEGCWNGGFTGNEQCVSKDEEIPCLTARPTESFEVLNDLVVDRGPSPYVSQLELFCDNHHMTTVQADGLTIATPTGSTAYSLSAGGSLVHPEIPAILITPICPHTLSFRPMLLPDSVELRISVPYNSRSTAWASFDGRGRIELKQGDHIKVTASKYPFPTVCADTQSTDWFHAISRTLKWNERERQKAFVVVEEGRASERSEKPKRHSEAPAKPTTFRYATDIEDWRKVKERGGNPAMPKFEDKYDIDDKCADRFASPPPHPPVVSPRHVGINAPIDKN</sequence>
<proteinExistence type="inferred from homology"/>
<keyword evidence="2" id="KW-0808">Transferase</keyword>
<dbReference type="InterPro" id="IPR017437">
    <property type="entry name" value="ATP-NAD_kinase_PpnK-typ_C"/>
</dbReference>
<feature type="region of interest" description="Disordered" evidence="6">
    <location>
        <begin position="564"/>
        <end position="592"/>
    </location>
</feature>
<dbReference type="AlphaFoldDB" id="A0A409WVQ2"/>
<evidence type="ECO:0000256" key="4">
    <source>
        <dbReference type="ARBA" id="ARBA00022857"/>
    </source>
</evidence>
<comment type="caution">
    <text evidence="7">The sequence shown here is derived from an EMBL/GenBank/DDBJ whole genome shotgun (WGS) entry which is preliminary data.</text>
</comment>
<dbReference type="GO" id="GO:0003951">
    <property type="term" value="F:NAD+ kinase activity"/>
    <property type="evidence" value="ECO:0007669"/>
    <property type="project" value="InterPro"/>
</dbReference>
<dbReference type="STRING" id="93625.A0A409WVQ2"/>
<keyword evidence="3" id="KW-0418">Kinase</keyword>
<evidence type="ECO:0000256" key="1">
    <source>
        <dbReference type="ARBA" id="ARBA00010995"/>
    </source>
</evidence>
<evidence type="ECO:0000313" key="8">
    <source>
        <dbReference type="Proteomes" id="UP000283269"/>
    </source>
</evidence>
<dbReference type="Gene3D" id="3.40.50.10330">
    <property type="entry name" value="Probable inorganic polyphosphate/atp-NAD kinase, domain 1"/>
    <property type="match status" value="1"/>
</dbReference>
<dbReference type="EMBL" id="NHYD01003120">
    <property type="protein sequence ID" value="PPQ82604.1"/>
    <property type="molecule type" value="Genomic_DNA"/>
</dbReference>
<reference evidence="7 8" key="1">
    <citation type="journal article" date="2018" name="Evol. Lett.">
        <title>Horizontal gene cluster transfer increased hallucinogenic mushroom diversity.</title>
        <authorList>
            <person name="Reynolds H.T."/>
            <person name="Vijayakumar V."/>
            <person name="Gluck-Thaler E."/>
            <person name="Korotkin H.B."/>
            <person name="Matheny P.B."/>
            <person name="Slot J.C."/>
        </authorList>
    </citation>
    <scope>NUCLEOTIDE SEQUENCE [LARGE SCALE GENOMIC DNA]</scope>
    <source>
        <strain evidence="7 8">2631</strain>
    </source>
</reference>
<evidence type="ECO:0000256" key="3">
    <source>
        <dbReference type="ARBA" id="ARBA00022777"/>
    </source>
</evidence>
<dbReference type="Proteomes" id="UP000283269">
    <property type="component" value="Unassembled WGS sequence"/>
</dbReference>
<comment type="similarity">
    <text evidence="1">Belongs to the NAD kinase family.</text>
</comment>
<dbReference type="GO" id="GO:0019674">
    <property type="term" value="P:NAD+ metabolic process"/>
    <property type="evidence" value="ECO:0007669"/>
    <property type="project" value="InterPro"/>
</dbReference>
<evidence type="ECO:0000256" key="6">
    <source>
        <dbReference type="SAM" id="MobiDB-lite"/>
    </source>
</evidence>
<dbReference type="PANTHER" id="PTHR20275:SF0">
    <property type="entry name" value="NAD KINASE"/>
    <property type="match status" value="1"/>
</dbReference>
<accession>A0A409WVQ2</accession>
<dbReference type="InParanoid" id="A0A409WVQ2"/>
<dbReference type="Pfam" id="PF01513">
    <property type="entry name" value="NAD_kinase"/>
    <property type="match status" value="1"/>
</dbReference>
<dbReference type="GO" id="GO:0006741">
    <property type="term" value="P:NADP+ biosynthetic process"/>
    <property type="evidence" value="ECO:0007669"/>
    <property type="project" value="InterPro"/>
</dbReference>
<dbReference type="HAMAP" id="MF_00361">
    <property type="entry name" value="NAD_kinase"/>
    <property type="match status" value="1"/>
</dbReference>
<dbReference type="PANTHER" id="PTHR20275">
    <property type="entry name" value="NAD KINASE"/>
    <property type="match status" value="1"/>
</dbReference>
<gene>
    <name evidence="7" type="ORF">CVT25_007118</name>
</gene>
<evidence type="ECO:0000256" key="2">
    <source>
        <dbReference type="ARBA" id="ARBA00022679"/>
    </source>
</evidence>
<evidence type="ECO:0008006" key="9">
    <source>
        <dbReference type="Google" id="ProtNLM"/>
    </source>
</evidence>
<dbReference type="Pfam" id="PF20143">
    <property type="entry name" value="NAD_kinase_C"/>
    <property type="match status" value="1"/>
</dbReference>
<protein>
    <recommendedName>
        <fullName evidence="9">NAD+ kinase</fullName>
    </recommendedName>
</protein>
<name>A0A409WVQ2_PSICY</name>
<keyword evidence="4" id="KW-0521">NADP</keyword>
<keyword evidence="8" id="KW-1185">Reference proteome</keyword>
<dbReference type="OrthoDB" id="24581at2759"/>
<organism evidence="7 8">
    <name type="scientific">Psilocybe cyanescens</name>
    <dbReference type="NCBI Taxonomy" id="93625"/>
    <lineage>
        <taxon>Eukaryota</taxon>
        <taxon>Fungi</taxon>
        <taxon>Dikarya</taxon>
        <taxon>Basidiomycota</taxon>
        <taxon>Agaricomycotina</taxon>
        <taxon>Agaricomycetes</taxon>
        <taxon>Agaricomycetidae</taxon>
        <taxon>Agaricales</taxon>
        <taxon>Agaricineae</taxon>
        <taxon>Strophariaceae</taxon>
        <taxon>Psilocybe</taxon>
    </lineage>
</organism>
<dbReference type="InterPro" id="IPR002504">
    <property type="entry name" value="NADK"/>
</dbReference>
<evidence type="ECO:0000256" key="5">
    <source>
        <dbReference type="ARBA" id="ARBA00023027"/>
    </source>
</evidence>
<dbReference type="Gene3D" id="2.60.200.30">
    <property type="entry name" value="Probable inorganic polyphosphate/atp-NAD kinase, domain 2"/>
    <property type="match status" value="1"/>
</dbReference>
<dbReference type="SUPFAM" id="SSF111331">
    <property type="entry name" value="NAD kinase/diacylglycerol kinase-like"/>
    <property type="match status" value="1"/>
</dbReference>
<dbReference type="InterPro" id="IPR016064">
    <property type="entry name" value="NAD/diacylglycerol_kinase_sf"/>
</dbReference>